<dbReference type="SUPFAM" id="SSF52972">
    <property type="entry name" value="ITPase-like"/>
    <property type="match status" value="1"/>
</dbReference>
<dbReference type="InterPro" id="IPR029044">
    <property type="entry name" value="Nucleotide-diphossugar_trans"/>
</dbReference>
<dbReference type="SUPFAM" id="SSF53448">
    <property type="entry name" value="Nucleotide-diphospho-sugar transferases"/>
    <property type="match status" value="1"/>
</dbReference>
<evidence type="ECO:0000256" key="1">
    <source>
        <dbReference type="ARBA" id="ARBA00005208"/>
    </source>
</evidence>
<keyword evidence="4" id="KW-0808">Transferase</keyword>
<comment type="catalytic activity">
    <reaction evidence="6">
        <text>N-acetyl-alpha-D-glucosamine 1-phosphate + UTP + H(+) = UDP-N-acetyl-alpha-D-glucosamine + diphosphate</text>
        <dbReference type="Rhea" id="RHEA:13509"/>
        <dbReference type="ChEBI" id="CHEBI:15378"/>
        <dbReference type="ChEBI" id="CHEBI:33019"/>
        <dbReference type="ChEBI" id="CHEBI:46398"/>
        <dbReference type="ChEBI" id="CHEBI:57705"/>
        <dbReference type="ChEBI" id="CHEBI:57776"/>
        <dbReference type="EC" id="2.7.7.23"/>
    </reaction>
</comment>
<feature type="domain" description="Non-canonical purine NTP phosphatase/PRRC1" evidence="7">
    <location>
        <begin position="16"/>
        <end position="157"/>
    </location>
</feature>
<protein>
    <recommendedName>
        <fullName evidence="3">UDP-N-acetylglucosamine diphosphorylase</fullName>
        <ecNumber evidence="3">2.7.7.23</ecNumber>
    </recommendedName>
</protein>
<dbReference type="Gene3D" id="3.90.950.10">
    <property type="match status" value="1"/>
</dbReference>
<name>A0ABR2KR50_9EUKA</name>
<dbReference type="PANTHER" id="PTHR11952:SF2">
    <property type="entry name" value="LD24639P"/>
    <property type="match status" value="1"/>
</dbReference>
<comment type="pathway">
    <text evidence="1">Nucleotide-sugar biosynthesis; UDP-N-acetyl-alpha-D-glucosamine biosynthesis; UDP-N-acetyl-alpha-D-glucosamine from N-acetyl-alpha-D-glucosamine 1-phosphate: step 1/1.</text>
</comment>
<keyword evidence="9" id="KW-1185">Reference proteome</keyword>
<reference evidence="8 9" key="1">
    <citation type="submission" date="2024-04" db="EMBL/GenBank/DDBJ databases">
        <title>Tritrichomonas musculus Genome.</title>
        <authorList>
            <person name="Alves-Ferreira E."/>
            <person name="Grigg M."/>
            <person name="Lorenzi H."/>
            <person name="Galac M."/>
        </authorList>
    </citation>
    <scope>NUCLEOTIDE SEQUENCE [LARGE SCALE GENOMIC DNA]</scope>
    <source>
        <strain evidence="8 9">EAF2021</strain>
    </source>
</reference>
<sequence>MKIVILSGDSIINSSIENYLNKILKGRVDFTVQTVSAPNEIFNSLPQTKKEAVTRIFNNETEGADYYICVVSGIEREFDSLYGFTFAAAADKTKNRFGFGTSTKFPLPDDISGSVENGKPINSLCTDKNGLISLSTGGQITIGECVETAVGAALIPFNFYPIEIPQTAAPELTRFAKNINSIQQSCLASQLRLLDFSEQKTVDTTKTLAALQAVPDPKNFKADYQNVYKVGADAIHKGQYAVCIMAGGQGSRLRAPVPKAMMEVDVPSKQTLLELQLRRIKRLVTLYGGCENPPGIPVYILTSDTTHSPIAAYLMQNENFGVKHIMLVKQRQLPARTFDGKFVLSEQWKVMAAPNGNGSIFQALKESGAIEDMKRLGVRYLDIHPIDNALAKPADPFFVGAMILEDGDCAIKVIRKRPKEKIGTLCKREGKTIVIEYSEIPPNEEESYVWGNTGLQIYRTDLIEKAANGHLPFHIALKKENIINEKGEKVMGDVKKFERFIFDALEYSTKPVLVECVREEEFAPIKNAIGAQFDSPETARDLMVSLHKKWAQEAGIKLNGEGAFEFLPETTYAGEGLEKLAGKTVNLPGTI</sequence>
<dbReference type="Pfam" id="PF01931">
    <property type="entry name" value="NTPase_I-T"/>
    <property type="match status" value="1"/>
</dbReference>
<keyword evidence="5" id="KW-0548">Nucleotidyltransferase</keyword>
<organism evidence="8 9">
    <name type="scientific">Tritrichomonas musculus</name>
    <dbReference type="NCBI Taxonomy" id="1915356"/>
    <lineage>
        <taxon>Eukaryota</taxon>
        <taxon>Metamonada</taxon>
        <taxon>Parabasalia</taxon>
        <taxon>Tritrichomonadida</taxon>
        <taxon>Tritrichomonadidae</taxon>
        <taxon>Tritrichomonas</taxon>
    </lineage>
</organism>
<evidence type="ECO:0000313" key="9">
    <source>
        <dbReference type="Proteomes" id="UP001470230"/>
    </source>
</evidence>
<comment type="similarity">
    <text evidence="2">Belongs to the UDPGP type 1 family.</text>
</comment>
<dbReference type="Pfam" id="PF01704">
    <property type="entry name" value="UDPGP"/>
    <property type="match status" value="1"/>
</dbReference>
<evidence type="ECO:0000256" key="5">
    <source>
        <dbReference type="ARBA" id="ARBA00022695"/>
    </source>
</evidence>
<dbReference type="Gene3D" id="3.90.550.10">
    <property type="entry name" value="Spore Coat Polysaccharide Biosynthesis Protein SpsA, Chain A"/>
    <property type="match status" value="1"/>
</dbReference>
<evidence type="ECO:0000256" key="4">
    <source>
        <dbReference type="ARBA" id="ARBA00022679"/>
    </source>
</evidence>
<dbReference type="EMBL" id="JAPFFF010000003">
    <property type="protein sequence ID" value="KAK8893619.1"/>
    <property type="molecule type" value="Genomic_DNA"/>
</dbReference>
<proteinExistence type="inferred from homology"/>
<dbReference type="InterPro" id="IPR029001">
    <property type="entry name" value="ITPase-like_fam"/>
</dbReference>
<dbReference type="InterPro" id="IPR039741">
    <property type="entry name" value="UDP-sugar_pyrophosphorylase"/>
</dbReference>
<evidence type="ECO:0000256" key="6">
    <source>
        <dbReference type="ARBA" id="ARBA00048493"/>
    </source>
</evidence>
<comment type="caution">
    <text evidence="8">The sequence shown here is derived from an EMBL/GenBank/DDBJ whole genome shotgun (WGS) entry which is preliminary data.</text>
</comment>
<gene>
    <name evidence="8" type="ORF">M9Y10_022044</name>
</gene>
<dbReference type="InterPro" id="IPR026533">
    <property type="entry name" value="NTPase/PRRC1"/>
</dbReference>
<evidence type="ECO:0000259" key="7">
    <source>
        <dbReference type="Pfam" id="PF01931"/>
    </source>
</evidence>
<evidence type="ECO:0000313" key="8">
    <source>
        <dbReference type="EMBL" id="KAK8893619.1"/>
    </source>
</evidence>
<dbReference type="InterPro" id="IPR002618">
    <property type="entry name" value="UDPGP_fam"/>
</dbReference>
<evidence type="ECO:0000256" key="3">
    <source>
        <dbReference type="ARBA" id="ARBA00012457"/>
    </source>
</evidence>
<dbReference type="EC" id="2.7.7.23" evidence="3"/>
<evidence type="ECO:0000256" key="2">
    <source>
        <dbReference type="ARBA" id="ARBA00010401"/>
    </source>
</evidence>
<dbReference type="PANTHER" id="PTHR11952">
    <property type="entry name" value="UDP- GLUCOSE PYROPHOSPHORYLASE"/>
    <property type="match status" value="1"/>
</dbReference>
<dbReference type="Proteomes" id="UP001470230">
    <property type="component" value="Unassembled WGS sequence"/>
</dbReference>
<accession>A0ABR2KR50</accession>